<organism evidence="1 2">
    <name type="scientific">Durusdinium trenchii</name>
    <dbReference type="NCBI Taxonomy" id="1381693"/>
    <lineage>
        <taxon>Eukaryota</taxon>
        <taxon>Sar</taxon>
        <taxon>Alveolata</taxon>
        <taxon>Dinophyceae</taxon>
        <taxon>Suessiales</taxon>
        <taxon>Symbiodiniaceae</taxon>
        <taxon>Durusdinium</taxon>
    </lineage>
</organism>
<evidence type="ECO:0000313" key="2">
    <source>
        <dbReference type="Proteomes" id="UP001642464"/>
    </source>
</evidence>
<evidence type="ECO:0000313" key="1">
    <source>
        <dbReference type="EMBL" id="CAK9068033.1"/>
    </source>
</evidence>
<dbReference type="Proteomes" id="UP001642464">
    <property type="component" value="Unassembled WGS sequence"/>
</dbReference>
<reference evidence="1 2" key="1">
    <citation type="submission" date="2024-02" db="EMBL/GenBank/DDBJ databases">
        <authorList>
            <person name="Chen Y."/>
            <person name="Shah S."/>
            <person name="Dougan E. K."/>
            <person name="Thang M."/>
            <person name="Chan C."/>
        </authorList>
    </citation>
    <scope>NUCLEOTIDE SEQUENCE [LARGE SCALE GENOMIC DNA]</scope>
</reference>
<gene>
    <name evidence="1" type="ORF">SCF082_LOCUS34337</name>
</gene>
<proteinExistence type="predicted"/>
<comment type="caution">
    <text evidence="1">The sequence shown here is derived from an EMBL/GenBank/DDBJ whole genome shotgun (WGS) entry which is preliminary data.</text>
</comment>
<dbReference type="EMBL" id="CAXAMM010031380">
    <property type="protein sequence ID" value="CAK9068033.1"/>
    <property type="molecule type" value="Genomic_DNA"/>
</dbReference>
<protein>
    <submittedName>
        <fullName evidence="1">Uncharacterized protein</fullName>
    </submittedName>
</protein>
<keyword evidence="2" id="KW-1185">Reference proteome</keyword>
<name>A0ABP0NX98_9DINO</name>
<sequence length="253" mass="28208">MAAAAAAAASKYTGKYALHPLLPGAAQAVADACRGKLHPSWTDKAQTLLSTWEKLHVCMPRYASFMAKCNRKDLKRPHIFMNEQAQAALGEFYLCCALRLRANEVEAAGEDSAKLLDLAGQVAQNDVEPFFQDCREFVANYSEALHRRLDDTTVWREVEDGLFWHHSFEVVAEEAYRDLRQEALPPEAEWPNRDDAFAVEAVLERFTTALNGPSRSKAEELYQSFLEASAMPVKCSIRAALIDHGWVPGTTSC</sequence>
<accession>A0ABP0NX98</accession>